<proteinExistence type="predicted"/>
<evidence type="ECO:0000313" key="3">
    <source>
        <dbReference type="Proteomes" id="UP001497482"/>
    </source>
</evidence>
<protein>
    <submittedName>
        <fullName evidence="2">Uncharacterized protein</fullName>
    </submittedName>
</protein>
<reference evidence="2 3" key="1">
    <citation type="submission" date="2024-04" db="EMBL/GenBank/DDBJ databases">
        <authorList>
            <person name="Waldvogel A.-M."/>
            <person name="Schoenle A."/>
        </authorList>
    </citation>
    <scope>NUCLEOTIDE SEQUENCE [LARGE SCALE GENOMIC DNA]</scope>
</reference>
<evidence type="ECO:0000256" key="1">
    <source>
        <dbReference type="SAM" id="MobiDB-lite"/>
    </source>
</evidence>
<keyword evidence="3" id="KW-1185">Reference proteome</keyword>
<feature type="region of interest" description="Disordered" evidence="1">
    <location>
        <begin position="32"/>
        <end position="51"/>
    </location>
</feature>
<gene>
    <name evidence="2" type="ORF">KC01_LOCUS28269</name>
</gene>
<dbReference type="AlphaFoldDB" id="A0AAV2LCP3"/>
<dbReference type="EMBL" id="OZ035845">
    <property type="protein sequence ID" value="CAL1600140.1"/>
    <property type="molecule type" value="Genomic_DNA"/>
</dbReference>
<evidence type="ECO:0000313" key="2">
    <source>
        <dbReference type="EMBL" id="CAL1600140.1"/>
    </source>
</evidence>
<name>A0AAV2LCP3_KNICA</name>
<accession>A0AAV2LCP3</accession>
<organism evidence="2 3">
    <name type="scientific">Knipowitschia caucasica</name>
    <name type="common">Caucasian dwarf goby</name>
    <name type="synonym">Pomatoschistus caucasicus</name>
    <dbReference type="NCBI Taxonomy" id="637954"/>
    <lineage>
        <taxon>Eukaryota</taxon>
        <taxon>Metazoa</taxon>
        <taxon>Chordata</taxon>
        <taxon>Craniata</taxon>
        <taxon>Vertebrata</taxon>
        <taxon>Euteleostomi</taxon>
        <taxon>Actinopterygii</taxon>
        <taxon>Neopterygii</taxon>
        <taxon>Teleostei</taxon>
        <taxon>Neoteleostei</taxon>
        <taxon>Acanthomorphata</taxon>
        <taxon>Gobiaria</taxon>
        <taxon>Gobiiformes</taxon>
        <taxon>Gobioidei</taxon>
        <taxon>Gobiidae</taxon>
        <taxon>Gobiinae</taxon>
        <taxon>Knipowitschia</taxon>
    </lineage>
</organism>
<sequence length="118" mass="12987">MKRRTKGEDVYFEAEGLSAHWQLIPHAGGRLSRQADQKVKAPGGPLFEMGMGPRYQTENISKLPATDQLHIHGSGVMGSGRTARLQKSSALWTLIKRSVSDWSWVVLQSATRSSVVAI</sequence>
<dbReference type="Proteomes" id="UP001497482">
    <property type="component" value="Chromosome 23"/>
</dbReference>